<dbReference type="OrthoDB" id="391538at2"/>
<dbReference type="InterPro" id="IPR036412">
    <property type="entry name" value="HAD-like_sf"/>
</dbReference>
<dbReference type="InterPro" id="IPR018303">
    <property type="entry name" value="ATPase_P-typ_P_site"/>
</dbReference>
<dbReference type="InterPro" id="IPR006068">
    <property type="entry name" value="ATPase_P-typ_cation-transptr_C"/>
</dbReference>
<evidence type="ECO:0000256" key="7">
    <source>
        <dbReference type="ARBA" id="ARBA00023136"/>
    </source>
</evidence>
<dbReference type="EMBL" id="SNYW01000006">
    <property type="protein sequence ID" value="TDQ84443.1"/>
    <property type="molecule type" value="Genomic_DNA"/>
</dbReference>
<feature type="transmembrane region" description="Helical" evidence="8">
    <location>
        <begin position="789"/>
        <end position="809"/>
    </location>
</feature>
<evidence type="ECO:0000256" key="3">
    <source>
        <dbReference type="ARBA" id="ARBA00022741"/>
    </source>
</evidence>
<dbReference type="InterPro" id="IPR044492">
    <property type="entry name" value="P_typ_ATPase_HD_dom"/>
</dbReference>
<dbReference type="InterPro" id="IPR023298">
    <property type="entry name" value="ATPase_P-typ_TM_dom_sf"/>
</dbReference>
<accession>A0A4R6WYC3</accession>
<dbReference type="Gene3D" id="3.40.1110.10">
    <property type="entry name" value="Calcium-transporting ATPase, cytoplasmic domain N"/>
    <property type="match status" value="1"/>
</dbReference>
<dbReference type="GO" id="GO:0005524">
    <property type="term" value="F:ATP binding"/>
    <property type="evidence" value="ECO:0007669"/>
    <property type="project" value="UniProtKB-KW"/>
</dbReference>
<dbReference type="AlphaFoldDB" id="A0A4R6WYC3"/>
<dbReference type="Gene3D" id="1.20.1110.10">
    <property type="entry name" value="Calcium-transporting ATPase, transmembrane domain"/>
    <property type="match status" value="1"/>
</dbReference>
<evidence type="ECO:0000256" key="2">
    <source>
        <dbReference type="ARBA" id="ARBA00022692"/>
    </source>
</evidence>
<evidence type="ECO:0000256" key="5">
    <source>
        <dbReference type="ARBA" id="ARBA00022967"/>
    </source>
</evidence>
<dbReference type="PROSITE" id="PS00154">
    <property type="entry name" value="ATPASE_E1_E2"/>
    <property type="match status" value="1"/>
</dbReference>
<feature type="domain" description="Cation-transporting P-type ATPase N-terminal" evidence="9">
    <location>
        <begin position="21"/>
        <end position="94"/>
    </location>
</feature>
<feature type="transmembrane region" description="Helical" evidence="8">
    <location>
        <begin position="258"/>
        <end position="279"/>
    </location>
</feature>
<organism evidence="10 11">
    <name type="scientific">Dongia mobilis</name>
    <dbReference type="NCBI Taxonomy" id="578943"/>
    <lineage>
        <taxon>Bacteria</taxon>
        <taxon>Pseudomonadati</taxon>
        <taxon>Pseudomonadota</taxon>
        <taxon>Alphaproteobacteria</taxon>
        <taxon>Rhodospirillales</taxon>
        <taxon>Dongiaceae</taxon>
        <taxon>Dongia</taxon>
    </lineage>
</organism>
<dbReference type="SFLD" id="SFLDF00027">
    <property type="entry name" value="p-type_atpase"/>
    <property type="match status" value="1"/>
</dbReference>
<dbReference type="InterPro" id="IPR023299">
    <property type="entry name" value="ATPase_P-typ_cyto_dom_N"/>
</dbReference>
<dbReference type="GO" id="GO:0016020">
    <property type="term" value="C:membrane"/>
    <property type="evidence" value="ECO:0007669"/>
    <property type="project" value="UniProtKB-SubCell"/>
</dbReference>
<reference evidence="10 11" key="1">
    <citation type="submission" date="2019-03" db="EMBL/GenBank/DDBJ databases">
        <title>Genomic Encyclopedia of Type Strains, Phase III (KMG-III): the genomes of soil and plant-associated and newly described type strains.</title>
        <authorList>
            <person name="Whitman W."/>
        </authorList>
    </citation>
    <scope>NUCLEOTIDE SEQUENCE [LARGE SCALE GENOMIC DNA]</scope>
    <source>
        <strain evidence="10 11">CGMCC 1.7660</strain>
    </source>
</reference>
<dbReference type="PANTHER" id="PTHR42861">
    <property type="entry name" value="CALCIUM-TRANSPORTING ATPASE"/>
    <property type="match status" value="1"/>
</dbReference>
<dbReference type="SFLD" id="SFLDG00002">
    <property type="entry name" value="C1.7:_P-type_atpase_like"/>
    <property type="match status" value="1"/>
</dbReference>
<dbReference type="Proteomes" id="UP000295783">
    <property type="component" value="Unassembled WGS sequence"/>
</dbReference>
<dbReference type="InterPro" id="IPR023214">
    <property type="entry name" value="HAD_sf"/>
</dbReference>
<keyword evidence="7 8" id="KW-0472">Membrane</keyword>
<dbReference type="Pfam" id="PF00122">
    <property type="entry name" value="E1-E2_ATPase"/>
    <property type="match status" value="1"/>
</dbReference>
<keyword evidence="11" id="KW-1185">Reference proteome</keyword>
<dbReference type="Gene3D" id="3.40.50.1000">
    <property type="entry name" value="HAD superfamily/HAD-like"/>
    <property type="match status" value="1"/>
</dbReference>
<dbReference type="RefSeq" id="WP_133612466.1">
    <property type="nucleotide sequence ID" value="NZ_SNYW01000006.1"/>
</dbReference>
<dbReference type="InterPro" id="IPR004014">
    <property type="entry name" value="ATPase_P-typ_cation-transptr_N"/>
</dbReference>
<dbReference type="Gene3D" id="2.70.150.10">
    <property type="entry name" value="Calcium-transporting ATPase, cytoplasmic transduction domain A"/>
    <property type="match status" value="1"/>
</dbReference>
<dbReference type="InterPro" id="IPR059000">
    <property type="entry name" value="ATPase_P-type_domA"/>
</dbReference>
<evidence type="ECO:0000259" key="9">
    <source>
        <dbReference type="SMART" id="SM00831"/>
    </source>
</evidence>
<keyword evidence="4" id="KW-0067">ATP-binding</keyword>
<keyword evidence="6 8" id="KW-1133">Transmembrane helix</keyword>
<protein>
    <submittedName>
        <fullName evidence="10">Ca2+-transporting ATPase</fullName>
    </submittedName>
</protein>
<sequence>MAGPRGVLYPGFDGEGSCATMINRDLPDDIVAAGLHDKFGLSAGEVTVRRARYGSNDILAPAKSPWRQLLADTARDPMIWFLAGMGILYASIGEFRDALILAAALLPLLGLDAYLHHRTQASTLGLSRRLAATCRVTRDGSEAEIAARDLVPGDLARLLPGDLIPADAVIVHGNEIQADESSVTGESFPVRKAPLVAKAAIPVTTGENWLLAGTRLLAGTALVRVVHTGSATLYGQIARAAILGGGATTPLQAAIRRLVGMLLAIAVIFCFALAAIRLLQGYGAFDAIVSALTLAIAALPEEFPVVFTFYLGLGVYRLAQRKALVRRAVAVENIGRITCICSDKTGTLTEGRLDLAHCEPAPGRTAGELAALAAAVADPASTDPLDQALAAGLPAGLGNLIAGPVSRIAAYPFTEARRRESAIFRQEDGTLLAIAKGAPETILAMCADDDIRKAAWMAMVERYAEGGHKVIACATQRIDAAAWNGTEPERGFGCIGLLAFEDRLREGVAEAVNACRAAGIRVVVVTGDHPLTARAIGAEIGLGGGDPVVVTAAAVLPAETAGLTAASVPAQVDVIARATPDDKLRLVRALQRQGEIVAVTGDGINDVPALQAADIGIAMGERGTQSAREIAAIVLLDDNFRTITQAIAEGRQLFANLTRSFLYLIAFHIAFVSTAALIPLLGFPLLYLPIHIVWLELIIHPTALLVFQQAAGAGIPVWRKGSTSFFFDRLTGFRLLAVGAIVAGIVMAFFILGLTQLADIGAARALALTALISAGAAMTLALQPRLGTIGWVVVLGSLASAVILVQVPSLAGWMHLEPLPVLFWLGAAVAGMAAGALTYFCRPRPREQVEAADRQQP</sequence>
<dbReference type="PRINTS" id="PR00120">
    <property type="entry name" value="HATPASE"/>
</dbReference>
<evidence type="ECO:0000256" key="4">
    <source>
        <dbReference type="ARBA" id="ARBA00022840"/>
    </source>
</evidence>
<gene>
    <name evidence="10" type="ORF">A8950_0996</name>
</gene>
<evidence type="ECO:0000256" key="8">
    <source>
        <dbReference type="SAM" id="Phobius"/>
    </source>
</evidence>
<dbReference type="Pfam" id="PF00690">
    <property type="entry name" value="Cation_ATPase_N"/>
    <property type="match status" value="1"/>
</dbReference>
<dbReference type="GO" id="GO:0015662">
    <property type="term" value="F:P-type ion transporter activity"/>
    <property type="evidence" value="ECO:0007669"/>
    <property type="project" value="UniProtKB-ARBA"/>
</dbReference>
<dbReference type="SFLD" id="SFLDS00003">
    <property type="entry name" value="Haloacid_Dehalogenase"/>
    <property type="match status" value="1"/>
</dbReference>
<feature type="transmembrane region" description="Helical" evidence="8">
    <location>
        <begin position="661"/>
        <end position="686"/>
    </location>
</feature>
<dbReference type="Pfam" id="PF00702">
    <property type="entry name" value="Hydrolase"/>
    <property type="match status" value="1"/>
</dbReference>
<dbReference type="NCBIfam" id="TIGR01494">
    <property type="entry name" value="ATPase_P-type"/>
    <property type="match status" value="2"/>
</dbReference>
<keyword evidence="2 8" id="KW-0812">Transmembrane</keyword>
<evidence type="ECO:0000313" key="11">
    <source>
        <dbReference type="Proteomes" id="UP000295783"/>
    </source>
</evidence>
<dbReference type="GO" id="GO:0016887">
    <property type="term" value="F:ATP hydrolysis activity"/>
    <property type="evidence" value="ECO:0007669"/>
    <property type="project" value="InterPro"/>
</dbReference>
<feature type="transmembrane region" description="Helical" evidence="8">
    <location>
        <begin position="821"/>
        <end position="841"/>
    </location>
</feature>
<name>A0A4R6WYC3_9PROT</name>
<dbReference type="SUPFAM" id="SSF81665">
    <property type="entry name" value="Calcium ATPase, transmembrane domain M"/>
    <property type="match status" value="1"/>
</dbReference>
<evidence type="ECO:0000256" key="6">
    <source>
        <dbReference type="ARBA" id="ARBA00022989"/>
    </source>
</evidence>
<keyword evidence="5" id="KW-1278">Translocase</keyword>
<feature type="transmembrane region" description="Helical" evidence="8">
    <location>
        <begin position="692"/>
        <end position="715"/>
    </location>
</feature>
<feature type="transmembrane region" description="Helical" evidence="8">
    <location>
        <begin position="761"/>
        <end position="782"/>
    </location>
</feature>
<dbReference type="SUPFAM" id="SSF56784">
    <property type="entry name" value="HAD-like"/>
    <property type="match status" value="1"/>
</dbReference>
<evidence type="ECO:0000313" key="10">
    <source>
        <dbReference type="EMBL" id="TDQ84443.1"/>
    </source>
</evidence>
<keyword evidence="3" id="KW-0547">Nucleotide-binding</keyword>
<feature type="transmembrane region" description="Helical" evidence="8">
    <location>
        <begin position="735"/>
        <end position="755"/>
    </location>
</feature>
<proteinExistence type="predicted"/>
<dbReference type="PRINTS" id="PR00119">
    <property type="entry name" value="CATATPASE"/>
</dbReference>
<feature type="transmembrane region" description="Helical" evidence="8">
    <location>
        <begin position="291"/>
        <end position="316"/>
    </location>
</feature>
<dbReference type="InterPro" id="IPR008250">
    <property type="entry name" value="ATPase_P-typ_transduc_dom_A_sf"/>
</dbReference>
<dbReference type="SUPFAM" id="SSF81653">
    <property type="entry name" value="Calcium ATPase, transduction domain A"/>
    <property type="match status" value="1"/>
</dbReference>
<dbReference type="Pfam" id="PF00689">
    <property type="entry name" value="Cation_ATPase_C"/>
    <property type="match status" value="1"/>
</dbReference>
<comment type="subcellular location">
    <subcellularLocation>
        <location evidence="1">Membrane</location>
        <topology evidence="1">Multi-pass membrane protein</topology>
    </subcellularLocation>
</comment>
<dbReference type="InterPro" id="IPR001757">
    <property type="entry name" value="P_typ_ATPase"/>
</dbReference>
<comment type="caution">
    <text evidence="10">The sequence shown here is derived from an EMBL/GenBank/DDBJ whole genome shotgun (WGS) entry which is preliminary data.</text>
</comment>
<dbReference type="SMART" id="SM00831">
    <property type="entry name" value="Cation_ATPase_N"/>
    <property type="match status" value="1"/>
</dbReference>
<evidence type="ECO:0000256" key="1">
    <source>
        <dbReference type="ARBA" id="ARBA00004141"/>
    </source>
</evidence>